<dbReference type="OrthoDB" id="69177at2759"/>
<dbReference type="AlphaFoldDB" id="A0A1Y2CZ95"/>
<keyword evidence="4" id="KW-0560">Oxidoreductase</keyword>
<evidence type="ECO:0000256" key="4">
    <source>
        <dbReference type="ARBA" id="ARBA00023002"/>
    </source>
</evidence>
<dbReference type="PANTHER" id="PTHR10869:SF247">
    <property type="entry name" value="FE2OG DIOXYGENASE DOMAIN-CONTAINING PROTEIN"/>
    <property type="match status" value="1"/>
</dbReference>
<dbReference type="PANTHER" id="PTHR10869">
    <property type="entry name" value="PROLYL 4-HYDROXYLASE ALPHA SUBUNIT"/>
    <property type="match status" value="1"/>
</dbReference>
<keyword evidence="2" id="KW-0479">Metal-binding</keyword>
<dbReference type="GO" id="GO:0005783">
    <property type="term" value="C:endoplasmic reticulum"/>
    <property type="evidence" value="ECO:0007669"/>
    <property type="project" value="TreeGrafter"/>
</dbReference>
<keyword evidence="8" id="KW-1185">Reference proteome</keyword>
<dbReference type="Gene3D" id="2.60.120.620">
    <property type="entry name" value="q2cbj1_9rhob like domain"/>
    <property type="match status" value="1"/>
</dbReference>
<accession>A0A1Y2CZ95</accession>
<reference evidence="7 8" key="1">
    <citation type="submission" date="2016-07" db="EMBL/GenBank/DDBJ databases">
        <title>Pervasive Adenine N6-methylation of Active Genes in Fungi.</title>
        <authorList>
            <consortium name="DOE Joint Genome Institute"/>
            <person name="Mondo S.J."/>
            <person name="Dannebaum R.O."/>
            <person name="Kuo R.C."/>
            <person name="Labutti K."/>
            <person name="Haridas S."/>
            <person name="Kuo A."/>
            <person name="Salamov A."/>
            <person name="Ahrendt S.R."/>
            <person name="Lipzen A."/>
            <person name="Sullivan W."/>
            <person name="Andreopoulos W.B."/>
            <person name="Clum A."/>
            <person name="Lindquist E."/>
            <person name="Daum C."/>
            <person name="Ramamoorthy G.K."/>
            <person name="Gryganskyi A."/>
            <person name="Culley D."/>
            <person name="Magnuson J.K."/>
            <person name="James T.Y."/>
            <person name="O'Malley M.A."/>
            <person name="Stajich J.E."/>
            <person name="Spatafora J.W."/>
            <person name="Visel A."/>
            <person name="Grigoriev I.V."/>
        </authorList>
    </citation>
    <scope>NUCLEOTIDE SEQUENCE [LARGE SCALE GENOMIC DNA]</scope>
    <source>
        <strain evidence="7 8">JEL800</strain>
    </source>
</reference>
<dbReference type="EMBL" id="MCGO01000003">
    <property type="protein sequence ID" value="ORY52358.1"/>
    <property type="molecule type" value="Genomic_DNA"/>
</dbReference>
<protein>
    <recommendedName>
        <fullName evidence="6">Prolyl 4-hydroxylase alpha subunit domain-containing protein</fullName>
    </recommendedName>
</protein>
<name>A0A1Y2CZ95_9FUNG</name>
<comment type="cofactor">
    <cofactor evidence="1">
        <name>L-ascorbate</name>
        <dbReference type="ChEBI" id="CHEBI:38290"/>
    </cofactor>
</comment>
<dbReference type="Proteomes" id="UP000193642">
    <property type="component" value="Unassembled WGS sequence"/>
</dbReference>
<dbReference type="STRING" id="329046.A0A1Y2CZ95"/>
<dbReference type="InterPro" id="IPR006620">
    <property type="entry name" value="Pro_4_hyd_alph"/>
</dbReference>
<keyword evidence="3" id="KW-0223">Dioxygenase</keyword>
<evidence type="ECO:0000259" key="6">
    <source>
        <dbReference type="SMART" id="SM00702"/>
    </source>
</evidence>
<gene>
    <name evidence="7" type="ORF">BCR33DRAFT_655362</name>
</gene>
<evidence type="ECO:0000256" key="2">
    <source>
        <dbReference type="ARBA" id="ARBA00022723"/>
    </source>
</evidence>
<evidence type="ECO:0000256" key="5">
    <source>
        <dbReference type="ARBA" id="ARBA00023004"/>
    </source>
</evidence>
<dbReference type="GO" id="GO:0004656">
    <property type="term" value="F:procollagen-proline 4-dioxygenase activity"/>
    <property type="evidence" value="ECO:0007669"/>
    <property type="project" value="TreeGrafter"/>
</dbReference>
<dbReference type="SMART" id="SM00702">
    <property type="entry name" value="P4Hc"/>
    <property type="match status" value="1"/>
</dbReference>
<organism evidence="7 8">
    <name type="scientific">Rhizoclosmatium globosum</name>
    <dbReference type="NCBI Taxonomy" id="329046"/>
    <lineage>
        <taxon>Eukaryota</taxon>
        <taxon>Fungi</taxon>
        <taxon>Fungi incertae sedis</taxon>
        <taxon>Chytridiomycota</taxon>
        <taxon>Chytridiomycota incertae sedis</taxon>
        <taxon>Chytridiomycetes</taxon>
        <taxon>Chytridiales</taxon>
        <taxon>Chytriomycetaceae</taxon>
        <taxon>Rhizoclosmatium</taxon>
    </lineage>
</organism>
<evidence type="ECO:0000256" key="1">
    <source>
        <dbReference type="ARBA" id="ARBA00001961"/>
    </source>
</evidence>
<evidence type="ECO:0000313" key="7">
    <source>
        <dbReference type="EMBL" id="ORY52358.1"/>
    </source>
</evidence>
<keyword evidence="5" id="KW-0408">Iron</keyword>
<dbReference type="GO" id="GO:0031418">
    <property type="term" value="F:L-ascorbic acid binding"/>
    <property type="evidence" value="ECO:0007669"/>
    <property type="project" value="InterPro"/>
</dbReference>
<comment type="caution">
    <text evidence="7">The sequence shown here is derived from an EMBL/GenBank/DDBJ whole genome shotgun (WGS) entry which is preliminary data.</text>
</comment>
<evidence type="ECO:0000313" key="8">
    <source>
        <dbReference type="Proteomes" id="UP000193642"/>
    </source>
</evidence>
<sequence>MKVAASDLATTVKLLTALGAAPEAMKAPVFKPLRAVLHTLRQQAASQAGIGAGSSLAGKVSDAISDQRWQDAMDVLSEMRAQKQFPKLGALQRWVRDCDAAANTTTQQRDQVVMRVLDAVLRTADPTTVGALAAFTPVHELKQIPVVHGLKMLGTWDPYPESKRSESCKVIQSGRMVEPSEKEVAHYKPMLKVICEENGEERRPPNHYPMTIYTSIPSIINYNENLQQSRLNAPILPETFVIQNLLSLDECRQILTAAESVGFTPDEPVVDTANNRSILAHNVIWLTDPKLTKIIEDRARPHLPPTMPDDGDTLALNSANPRVLEGINPRWRIYRYVPGAIYRPHIDGGWPKSEYDVETETYTFDASGGTTWSRLTFLIYLNEGFKGGETTYFVPSKDAVGVMDAKSVVPRAGCAMVFPHGSVKGNLLHEGSGVLEGVKYIARTDVLYRKAA</sequence>
<dbReference type="GO" id="GO:0005506">
    <property type="term" value="F:iron ion binding"/>
    <property type="evidence" value="ECO:0007669"/>
    <property type="project" value="InterPro"/>
</dbReference>
<proteinExistence type="predicted"/>
<feature type="domain" description="Prolyl 4-hydroxylase alpha subunit" evidence="6">
    <location>
        <begin position="237"/>
        <end position="447"/>
    </location>
</feature>
<evidence type="ECO:0000256" key="3">
    <source>
        <dbReference type="ARBA" id="ARBA00022964"/>
    </source>
</evidence>
<dbReference type="InterPro" id="IPR045054">
    <property type="entry name" value="P4HA-like"/>
</dbReference>